<evidence type="ECO:0000256" key="3">
    <source>
        <dbReference type="ARBA" id="ARBA00022840"/>
    </source>
</evidence>
<dbReference type="PANTHER" id="PTHR45772">
    <property type="entry name" value="CONSERVED COMPONENT OF ABC TRANSPORTER FOR NATURAL AMINO ACIDS-RELATED"/>
    <property type="match status" value="1"/>
</dbReference>
<keyword evidence="3" id="KW-0067">ATP-binding</keyword>
<dbReference type="InterPro" id="IPR027417">
    <property type="entry name" value="P-loop_NTPase"/>
</dbReference>
<evidence type="ECO:0000256" key="2">
    <source>
        <dbReference type="ARBA" id="ARBA00022741"/>
    </source>
</evidence>
<dbReference type="EMBL" id="BARS01017318">
    <property type="protein sequence ID" value="GAF96551.1"/>
    <property type="molecule type" value="Genomic_DNA"/>
</dbReference>
<feature type="domain" description="ABC transporter" evidence="4">
    <location>
        <begin position="5"/>
        <end position="183"/>
    </location>
</feature>
<proteinExistence type="predicted"/>
<evidence type="ECO:0000313" key="5">
    <source>
        <dbReference type="EMBL" id="GAF96551.1"/>
    </source>
</evidence>
<sequence>MKEYIEAKRLRKTYHGRNVVNGISLRVKKGEIVGLLGPNGAGKTTTFSLILGLISRDSGQIFLNGEEITSLPMYIRARKGLCLLPQQPSVFRKMSVLNNLLSIDQMKRDYSSQMNGRAEKILQEFGLEKLAGAKAYTLSGGERRRLEIARALITDPEYIFLDEPFTGIDPLAISDLQEIILSL</sequence>
<dbReference type="PROSITE" id="PS00211">
    <property type="entry name" value="ABC_TRANSPORTER_1"/>
    <property type="match status" value="1"/>
</dbReference>
<keyword evidence="1" id="KW-0813">Transport</keyword>
<gene>
    <name evidence="5" type="ORF">S01H1_28342</name>
</gene>
<dbReference type="InterPro" id="IPR051120">
    <property type="entry name" value="ABC_AA/LPS_Transport"/>
</dbReference>
<dbReference type="SUPFAM" id="SSF52540">
    <property type="entry name" value="P-loop containing nucleoside triphosphate hydrolases"/>
    <property type="match status" value="1"/>
</dbReference>
<dbReference type="Gene3D" id="3.40.50.300">
    <property type="entry name" value="P-loop containing nucleotide triphosphate hydrolases"/>
    <property type="match status" value="1"/>
</dbReference>
<dbReference type="AlphaFoldDB" id="X0UB50"/>
<keyword evidence="2" id="KW-0547">Nucleotide-binding</keyword>
<dbReference type="GO" id="GO:0005524">
    <property type="term" value="F:ATP binding"/>
    <property type="evidence" value="ECO:0007669"/>
    <property type="project" value="UniProtKB-KW"/>
</dbReference>
<dbReference type="PROSITE" id="PS50893">
    <property type="entry name" value="ABC_TRANSPORTER_2"/>
    <property type="match status" value="1"/>
</dbReference>
<organism evidence="5">
    <name type="scientific">marine sediment metagenome</name>
    <dbReference type="NCBI Taxonomy" id="412755"/>
    <lineage>
        <taxon>unclassified sequences</taxon>
        <taxon>metagenomes</taxon>
        <taxon>ecological metagenomes</taxon>
    </lineage>
</organism>
<dbReference type="InterPro" id="IPR003593">
    <property type="entry name" value="AAA+_ATPase"/>
</dbReference>
<evidence type="ECO:0000256" key="1">
    <source>
        <dbReference type="ARBA" id="ARBA00022448"/>
    </source>
</evidence>
<dbReference type="InterPro" id="IPR017871">
    <property type="entry name" value="ABC_transporter-like_CS"/>
</dbReference>
<dbReference type="GO" id="GO:0016887">
    <property type="term" value="F:ATP hydrolysis activity"/>
    <property type="evidence" value="ECO:0007669"/>
    <property type="project" value="InterPro"/>
</dbReference>
<dbReference type="SMART" id="SM00382">
    <property type="entry name" value="AAA"/>
    <property type="match status" value="1"/>
</dbReference>
<reference evidence="5" key="1">
    <citation type="journal article" date="2014" name="Front. Microbiol.">
        <title>High frequency of phylogenetically diverse reductive dehalogenase-homologous genes in deep subseafloor sedimentary metagenomes.</title>
        <authorList>
            <person name="Kawai M."/>
            <person name="Futagami T."/>
            <person name="Toyoda A."/>
            <person name="Takaki Y."/>
            <person name="Nishi S."/>
            <person name="Hori S."/>
            <person name="Arai W."/>
            <person name="Tsubouchi T."/>
            <person name="Morono Y."/>
            <person name="Uchiyama I."/>
            <person name="Ito T."/>
            <person name="Fujiyama A."/>
            <person name="Inagaki F."/>
            <person name="Takami H."/>
        </authorList>
    </citation>
    <scope>NUCLEOTIDE SEQUENCE</scope>
    <source>
        <strain evidence="5">Expedition CK06-06</strain>
    </source>
</reference>
<feature type="non-terminal residue" evidence="5">
    <location>
        <position position="183"/>
    </location>
</feature>
<accession>X0UB50</accession>
<dbReference type="Pfam" id="PF00005">
    <property type="entry name" value="ABC_tran"/>
    <property type="match status" value="1"/>
</dbReference>
<name>X0UB50_9ZZZZ</name>
<dbReference type="GO" id="GO:0005886">
    <property type="term" value="C:plasma membrane"/>
    <property type="evidence" value="ECO:0007669"/>
    <property type="project" value="TreeGrafter"/>
</dbReference>
<dbReference type="PANTHER" id="PTHR45772:SF10">
    <property type="entry name" value="LIPOPOLYSACCHARIDE EXPORT SYSTEM ATP-BINDING PROTEIN LPTB"/>
    <property type="match status" value="1"/>
</dbReference>
<evidence type="ECO:0000259" key="4">
    <source>
        <dbReference type="PROSITE" id="PS50893"/>
    </source>
</evidence>
<dbReference type="InterPro" id="IPR003439">
    <property type="entry name" value="ABC_transporter-like_ATP-bd"/>
</dbReference>
<comment type="caution">
    <text evidence="5">The sequence shown here is derived from an EMBL/GenBank/DDBJ whole genome shotgun (WGS) entry which is preliminary data.</text>
</comment>
<protein>
    <recommendedName>
        <fullName evidence="4">ABC transporter domain-containing protein</fullName>
    </recommendedName>
</protein>